<name>K6WIG9_9ACTN</name>
<dbReference type="PROSITE" id="PS00455">
    <property type="entry name" value="AMP_BINDING"/>
    <property type="match status" value="1"/>
</dbReference>
<dbReference type="STRING" id="1108045.GORHZ_232_00050"/>
<dbReference type="EMBL" id="BAHC01000232">
    <property type="protein sequence ID" value="GAB93586.1"/>
    <property type="molecule type" value="Genomic_DNA"/>
</dbReference>
<keyword evidence="2 5" id="KW-0436">Ligase</keyword>
<reference evidence="5 6" key="1">
    <citation type="submission" date="2012-08" db="EMBL/GenBank/DDBJ databases">
        <title>Whole genome shotgun sequence of Gordonia rhizosphera NBRC 16068.</title>
        <authorList>
            <person name="Takarada H."/>
            <person name="Isaki S."/>
            <person name="Hosoyama A."/>
            <person name="Tsuchikane K."/>
            <person name="Katsumata H."/>
            <person name="Baba S."/>
            <person name="Ohji S."/>
            <person name="Yamazaki S."/>
            <person name="Fujita N."/>
        </authorList>
    </citation>
    <scope>NUCLEOTIDE SEQUENCE [LARGE SCALE GENOMIC DNA]</scope>
    <source>
        <strain evidence="5 6">NBRC 16068</strain>
    </source>
</reference>
<dbReference type="InterPro" id="IPR000873">
    <property type="entry name" value="AMP-dep_synth/lig_dom"/>
</dbReference>
<dbReference type="Proteomes" id="UP000008363">
    <property type="component" value="Unassembled WGS sequence"/>
</dbReference>
<dbReference type="GO" id="GO:0006631">
    <property type="term" value="P:fatty acid metabolic process"/>
    <property type="evidence" value="ECO:0007669"/>
    <property type="project" value="TreeGrafter"/>
</dbReference>
<dbReference type="SUPFAM" id="SSF56801">
    <property type="entry name" value="Acetyl-CoA synthetase-like"/>
    <property type="match status" value="1"/>
</dbReference>
<evidence type="ECO:0000313" key="5">
    <source>
        <dbReference type="EMBL" id="GAB93586.1"/>
    </source>
</evidence>
<evidence type="ECO:0000313" key="6">
    <source>
        <dbReference type="Proteomes" id="UP000008363"/>
    </source>
</evidence>
<dbReference type="Gene3D" id="3.30.300.30">
    <property type="match status" value="1"/>
</dbReference>
<evidence type="ECO:0000256" key="1">
    <source>
        <dbReference type="ARBA" id="ARBA00006432"/>
    </source>
</evidence>
<dbReference type="InterPro" id="IPR025110">
    <property type="entry name" value="AMP-bd_C"/>
</dbReference>
<evidence type="ECO:0000256" key="2">
    <source>
        <dbReference type="ARBA" id="ARBA00022598"/>
    </source>
</evidence>
<dbReference type="Pfam" id="PF00501">
    <property type="entry name" value="AMP-binding"/>
    <property type="match status" value="1"/>
</dbReference>
<dbReference type="InterPro" id="IPR020845">
    <property type="entry name" value="AMP-binding_CS"/>
</dbReference>
<sequence>MTEDSTMTSERDLGRYTEEQVDEFYASGQWTDENFTELLRSRAESNPGKVFITDGTYALTFAELYAASQRVALGLHRRGLRAGDRVAVQLPNWAAFVVVAAALSRIGVVMVPIMPIYRKDEVAHVVSDATIRMAIAPAEFKGFDYVSMFDEIRRESATLESIVAVRAGDDARDALAARDIAVFEDLIVEDVDVVDIDAELDFRVHPDDPFVIVYTSGTTSRPKGCLHTFNTYASGARALAVAFGHTEADVQFGPSPITHTTGLVTSVLIPLMAGAATHVMAEWSPVAGLAEIQKYGCTAAVTATTFLQTLLAAADEHPDADLSSLRVWTCAGSPIPATVVENANAKLPTTSILSLYGRSENLTTTTCQVTDDPGRAITSDGAALPGAEVKIVGPDGLEVPRGTEGDIAYRGPSHMIGYLNRPDATAELFTPEGFSRSGDLGVMDADGFVRVTGRTKDIVIRGGMNISVREVEDKLANHPDLLALAVVGMPDEKLGEKVCCYVVPKDGHEPPSVDDLRSYLTDRGVAIQKTPERVIVIEELPMTATGKIQKHVLRKKVADELNQPTAAGAQ</sequence>
<dbReference type="InterPro" id="IPR045851">
    <property type="entry name" value="AMP-bd_C_sf"/>
</dbReference>
<protein>
    <submittedName>
        <fullName evidence="5">Putative fatty-acid--CoA ligase</fullName>
    </submittedName>
</protein>
<comment type="similarity">
    <text evidence="1">Belongs to the ATP-dependent AMP-binding enzyme family.</text>
</comment>
<dbReference type="GO" id="GO:0031956">
    <property type="term" value="F:medium-chain fatty acid-CoA ligase activity"/>
    <property type="evidence" value="ECO:0007669"/>
    <property type="project" value="TreeGrafter"/>
</dbReference>
<accession>K6WIG9</accession>
<dbReference type="InterPro" id="IPR042099">
    <property type="entry name" value="ANL_N_sf"/>
</dbReference>
<dbReference type="Pfam" id="PF13193">
    <property type="entry name" value="AMP-binding_C"/>
    <property type="match status" value="1"/>
</dbReference>
<dbReference type="eggNOG" id="COG0318">
    <property type="taxonomic scope" value="Bacteria"/>
</dbReference>
<evidence type="ECO:0000259" key="3">
    <source>
        <dbReference type="Pfam" id="PF00501"/>
    </source>
</evidence>
<organism evidence="5 6">
    <name type="scientific">Gordonia rhizosphera NBRC 16068</name>
    <dbReference type="NCBI Taxonomy" id="1108045"/>
    <lineage>
        <taxon>Bacteria</taxon>
        <taxon>Bacillati</taxon>
        <taxon>Actinomycetota</taxon>
        <taxon>Actinomycetes</taxon>
        <taxon>Mycobacteriales</taxon>
        <taxon>Gordoniaceae</taxon>
        <taxon>Gordonia</taxon>
    </lineage>
</organism>
<dbReference type="AlphaFoldDB" id="K6WIG9"/>
<feature type="domain" description="AMP-dependent synthetase/ligase" evidence="3">
    <location>
        <begin position="40"/>
        <end position="419"/>
    </location>
</feature>
<dbReference type="PANTHER" id="PTHR43201">
    <property type="entry name" value="ACYL-COA SYNTHETASE"/>
    <property type="match status" value="1"/>
</dbReference>
<keyword evidence="6" id="KW-1185">Reference proteome</keyword>
<evidence type="ECO:0000259" key="4">
    <source>
        <dbReference type="Pfam" id="PF13193"/>
    </source>
</evidence>
<feature type="domain" description="AMP-binding enzyme C-terminal" evidence="4">
    <location>
        <begin position="470"/>
        <end position="547"/>
    </location>
</feature>
<dbReference type="Gene3D" id="3.40.50.12780">
    <property type="entry name" value="N-terminal domain of ligase-like"/>
    <property type="match status" value="1"/>
</dbReference>
<comment type="caution">
    <text evidence="5">The sequence shown here is derived from an EMBL/GenBank/DDBJ whole genome shotgun (WGS) entry which is preliminary data.</text>
</comment>
<proteinExistence type="inferred from homology"/>
<dbReference type="PANTHER" id="PTHR43201:SF5">
    <property type="entry name" value="MEDIUM-CHAIN ACYL-COA LIGASE ACSF2, MITOCHONDRIAL"/>
    <property type="match status" value="1"/>
</dbReference>
<gene>
    <name evidence="5" type="ORF">GORHZ_232_00050</name>
</gene>